<feature type="binding site" description="axial binding residue" evidence="13">
    <location>
        <position position="443"/>
    </location>
    <ligand>
        <name>heme</name>
        <dbReference type="ChEBI" id="CHEBI:30413"/>
    </ligand>
    <ligandPart>
        <name>Fe</name>
        <dbReference type="ChEBI" id="CHEBI:18248"/>
    </ligandPart>
</feature>
<keyword evidence="7" id="KW-0256">Endoplasmic reticulum</keyword>
<dbReference type="EMBL" id="KQ971889">
    <property type="protein sequence ID" value="EFA12628.2"/>
    <property type="molecule type" value="Genomic_DNA"/>
</dbReference>
<reference evidence="16 17" key="2">
    <citation type="journal article" date="2010" name="Nucleic Acids Res.">
        <title>BeetleBase in 2010: revisions to provide comprehensive genomic information for Tribolium castaneum.</title>
        <authorList>
            <person name="Kim H.S."/>
            <person name="Murphy T."/>
            <person name="Xia J."/>
            <person name="Caragea D."/>
            <person name="Park Y."/>
            <person name="Beeman R.W."/>
            <person name="Lorenzen M.D."/>
            <person name="Butcher S."/>
            <person name="Manak J.R."/>
            <person name="Brown S.J."/>
        </authorList>
    </citation>
    <scope>NUCLEOTIDE SEQUENCE [LARGE SCALE GENOMIC DNA]</scope>
    <source>
        <strain evidence="16 17">Georgia GA2</strain>
    </source>
</reference>
<dbReference type="GO" id="GO:0005506">
    <property type="term" value="F:iron ion binding"/>
    <property type="evidence" value="ECO:0007669"/>
    <property type="project" value="InterPro"/>
</dbReference>
<evidence type="ECO:0000256" key="4">
    <source>
        <dbReference type="ARBA" id="ARBA00010617"/>
    </source>
</evidence>
<dbReference type="InParanoid" id="D7EJ98"/>
<evidence type="ECO:0000256" key="13">
    <source>
        <dbReference type="PIRSR" id="PIRSR602401-1"/>
    </source>
</evidence>
<evidence type="ECO:0000256" key="12">
    <source>
        <dbReference type="ARBA" id="ARBA00023136"/>
    </source>
</evidence>
<dbReference type="SUPFAM" id="SSF48264">
    <property type="entry name" value="Cytochrome P450"/>
    <property type="match status" value="1"/>
</dbReference>
<evidence type="ECO:0000256" key="14">
    <source>
        <dbReference type="RuleBase" id="RU000461"/>
    </source>
</evidence>
<dbReference type="InterPro" id="IPR002401">
    <property type="entry name" value="Cyt_P450_E_grp-I"/>
</dbReference>
<dbReference type="PANTHER" id="PTHR24292:SF100">
    <property type="entry name" value="CYTOCHROME P450 6A16, ISOFORM B-RELATED"/>
    <property type="match status" value="1"/>
</dbReference>
<dbReference type="PANTHER" id="PTHR24292">
    <property type="entry name" value="CYTOCHROME P450"/>
    <property type="match status" value="1"/>
</dbReference>
<evidence type="ECO:0000256" key="1">
    <source>
        <dbReference type="ARBA" id="ARBA00001971"/>
    </source>
</evidence>
<evidence type="ECO:0000256" key="3">
    <source>
        <dbReference type="ARBA" id="ARBA00004406"/>
    </source>
</evidence>
<keyword evidence="6 13" id="KW-0479">Metal-binding</keyword>
<keyword evidence="11 14" id="KW-0503">Monooxygenase</keyword>
<dbReference type="Pfam" id="PF00067">
    <property type="entry name" value="p450"/>
    <property type="match status" value="1"/>
</dbReference>
<evidence type="ECO:0000256" key="9">
    <source>
        <dbReference type="ARBA" id="ARBA00023002"/>
    </source>
</evidence>
<name>D7EJ98_TRICA</name>
<dbReference type="InterPro" id="IPR001128">
    <property type="entry name" value="Cyt_P450"/>
</dbReference>
<feature type="transmembrane region" description="Helical" evidence="15">
    <location>
        <begin position="12"/>
        <end position="31"/>
    </location>
</feature>
<dbReference type="PRINTS" id="PR00385">
    <property type="entry name" value="P450"/>
</dbReference>
<dbReference type="PROSITE" id="PS00086">
    <property type="entry name" value="CYTOCHROME_P450"/>
    <property type="match status" value="1"/>
</dbReference>
<sequence>MGLFLEDFWTEVFFLLTTLAILVLSYFHNAYKYWEKRGVPTIKPTFPLGNGDTLLPEGFSVGMLSRKFYEELKKRGEKFGGVYLVTQPNLVLVDPEYVKDILATDFQYFVDRGFYFNEKTDPLSAHLFALDGTSWRNLRIKLSPTFSSGKMKMMFKTVLECCGYMRDYIEDILDKDLDIKEIFSRYTTDVIGSCAFGIECNSFKYPDAEFRKMGKKVFSFGLWRSICSFCIIYFPNLSYHLGVPTNEKDVQNFFRGIVAESVNTRKEQNIKRNDFLQLLIDLKDHSALSLNEMAAQVFLFFAAGFESSSTTMTFVLYELAKHPDIQQELRNEIRKTLDKHQGQLTYEAVMEMKYLQQVIDETLRLYPPLATLNRRCIKDYTLRNTGIKIEKGTSVIIPSLGLHMDPELYPDPEIFNPDNFSEENKKKRPSFVHLPFGDGPRNCIGLSILKNKFYLSVTFAGLRFALMQSKCGIATVVNNFRFSLSPATKPLRLNPNSFVLNTYDKIYLRAERLAM</sequence>
<dbReference type="PRINTS" id="PR00463">
    <property type="entry name" value="EP450I"/>
</dbReference>
<organism evidence="16 17">
    <name type="scientific">Tribolium castaneum</name>
    <name type="common">Red flour beetle</name>
    <dbReference type="NCBI Taxonomy" id="7070"/>
    <lineage>
        <taxon>Eukaryota</taxon>
        <taxon>Metazoa</taxon>
        <taxon>Ecdysozoa</taxon>
        <taxon>Arthropoda</taxon>
        <taxon>Hexapoda</taxon>
        <taxon>Insecta</taxon>
        <taxon>Pterygota</taxon>
        <taxon>Neoptera</taxon>
        <taxon>Endopterygota</taxon>
        <taxon>Coleoptera</taxon>
        <taxon>Polyphaga</taxon>
        <taxon>Cucujiformia</taxon>
        <taxon>Tenebrionidae</taxon>
        <taxon>Tenebrionidae incertae sedis</taxon>
        <taxon>Tribolium</taxon>
    </lineage>
</organism>
<dbReference type="GO" id="GO:0020037">
    <property type="term" value="F:heme binding"/>
    <property type="evidence" value="ECO:0007669"/>
    <property type="project" value="InterPro"/>
</dbReference>
<keyword evidence="9 14" id="KW-0560">Oxidoreductase</keyword>
<keyword evidence="5 13" id="KW-0349">Heme</keyword>
<dbReference type="STRING" id="7070.D7EJ98"/>
<comment type="subcellular location">
    <subcellularLocation>
        <location evidence="3">Endoplasmic reticulum membrane</location>
        <topology evidence="3">Peripheral membrane protein</topology>
    </subcellularLocation>
    <subcellularLocation>
        <location evidence="2">Microsome membrane</location>
        <topology evidence="2">Peripheral membrane protein</topology>
    </subcellularLocation>
</comment>
<dbReference type="InterPro" id="IPR036396">
    <property type="entry name" value="Cyt_P450_sf"/>
</dbReference>
<evidence type="ECO:0000256" key="15">
    <source>
        <dbReference type="SAM" id="Phobius"/>
    </source>
</evidence>
<evidence type="ECO:0000313" key="16">
    <source>
        <dbReference type="EMBL" id="EFA12628.2"/>
    </source>
</evidence>
<evidence type="ECO:0000313" key="17">
    <source>
        <dbReference type="Proteomes" id="UP000007266"/>
    </source>
</evidence>
<dbReference type="FunFam" id="1.10.630.10:FF:000042">
    <property type="entry name" value="Cytochrome P450"/>
    <property type="match status" value="1"/>
</dbReference>
<dbReference type="InterPro" id="IPR017972">
    <property type="entry name" value="Cyt_P450_CS"/>
</dbReference>
<dbReference type="CDD" id="cd11056">
    <property type="entry name" value="CYP6-like"/>
    <property type="match status" value="1"/>
</dbReference>
<dbReference type="GO" id="GO:0005789">
    <property type="term" value="C:endoplasmic reticulum membrane"/>
    <property type="evidence" value="ECO:0007669"/>
    <property type="project" value="UniProtKB-SubCell"/>
</dbReference>
<evidence type="ECO:0000256" key="5">
    <source>
        <dbReference type="ARBA" id="ARBA00022617"/>
    </source>
</evidence>
<keyword evidence="17" id="KW-1185">Reference proteome</keyword>
<keyword evidence="12 15" id="KW-0472">Membrane</keyword>
<proteinExistence type="inferred from homology"/>
<evidence type="ECO:0000256" key="10">
    <source>
        <dbReference type="ARBA" id="ARBA00023004"/>
    </source>
</evidence>
<feature type="transmembrane region" description="Helical" evidence="15">
    <location>
        <begin position="217"/>
        <end position="234"/>
    </location>
</feature>
<evidence type="ECO:0000256" key="2">
    <source>
        <dbReference type="ARBA" id="ARBA00004174"/>
    </source>
</evidence>
<dbReference type="Proteomes" id="UP000007266">
    <property type="component" value="Unassembled WGS sequence"/>
</dbReference>
<dbReference type="GO" id="GO:0004497">
    <property type="term" value="F:monooxygenase activity"/>
    <property type="evidence" value="ECO:0007669"/>
    <property type="project" value="UniProtKB-KW"/>
</dbReference>
<evidence type="ECO:0000256" key="7">
    <source>
        <dbReference type="ARBA" id="ARBA00022824"/>
    </source>
</evidence>
<comment type="similarity">
    <text evidence="4 14">Belongs to the cytochrome P450 family.</text>
</comment>
<dbReference type="HOGENOM" id="CLU_001570_5_2_1"/>
<dbReference type="GO" id="GO:0016705">
    <property type="term" value="F:oxidoreductase activity, acting on paired donors, with incorporation or reduction of molecular oxygen"/>
    <property type="evidence" value="ECO:0007669"/>
    <property type="project" value="InterPro"/>
</dbReference>
<accession>D7EJ98</accession>
<dbReference type="InterPro" id="IPR050476">
    <property type="entry name" value="Insect_CytP450_Detox"/>
</dbReference>
<keyword evidence="10 13" id="KW-0408">Iron</keyword>
<dbReference type="FunCoup" id="D7EJ98">
    <property type="interactions" value="249"/>
</dbReference>
<evidence type="ECO:0000256" key="6">
    <source>
        <dbReference type="ARBA" id="ARBA00022723"/>
    </source>
</evidence>
<evidence type="ECO:0000256" key="8">
    <source>
        <dbReference type="ARBA" id="ARBA00022848"/>
    </source>
</evidence>
<reference evidence="16 17" key="1">
    <citation type="journal article" date="2008" name="Nature">
        <title>The genome of the model beetle and pest Tribolium castaneum.</title>
        <authorList>
            <consortium name="Tribolium Genome Sequencing Consortium"/>
            <person name="Richards S."/>
            <person name="Gibbs R.A."/>
            <person name="Weinstock G.M."/>
            <person name="Brown S.J."/>
            <person name="Denell R."/>
            <person name="Beeman R.W."/>
            <person name="Gibbs R."/>
            <person name="Beeman R.W."/>
            <person name="Brown S.J."/>
            <person name="Bucher G."/>
            <person name="Friedrich M."/>
            <person name="Grimmelikhuijzen C.J."/>
            <person name="Klingler M."/>
            <person name="Lorenzen M."/>
            <person name="Richards S."/>
            <person name="Roth S."/>
            <person name="Schroder R."/>
            <person name="Tautz D."/>
            <person name="Zdobnov E.M."/>
            <person name="Muzny D."/>
            <person name="Gibbs R.A."/>
            <person name="Weinstock G.M."/>
            <person name="Attaway T."/>
            <person name="Bell S."/>
            <person name="Buhay C.J."/>
            <person name="Chandrabose M.N."/>
            <person name="Chavez D."/>
            <person name="Clerk-Blankenburg K.P."/>
            <person name="Cree A."/>
            <person name="Dao M."/>
            <person name="Davis C."/>
            <person name="Chacko J."/>
            <person name="Dinh H."/>
            <person name="Dugan-Rocha S."/>
            <person name="Fowler G."/>
            <person name="Garner T.T."/>
            <person name="Garnes J."/>
            <person name="Gnirke A."/>
            <person name="Hawes A."/>
            <person name="Hernandez J."/>
            <person name="Hines S."/>
            <person name="Holder M."/>
            <person name="Hume J."/>
            <person name="Jhangiani S.N."/>
            <person name="Joshi V."/>
            <person name="Khan Z.M."/>
            <person name="Jackson L."/>
            <person name="Kovar C."/>
            <person name="Kowis A."/>
            <person name="Lee S."/>
            <person name="Lewis L.R."/>
            <person name="Margolis J."/>
            <person name="Morgan M."/>
            <person name="Nazareth L.V."/>
            <person name="Nguyen N."/>
            <person name="Okwuonu G."/>
            <person name="Parker D."/>
            <person name="Richards S."/>
            <person name="Ruiz S.J."/>
            <person name="Santibanez J."/>
            <person name="Savard J."/>
            <person name="Scherer S.E."/>
            <person name="Schneider B."/>
            <person name="Sodergren E."/>
            <person name="Tautz D."/>
            <person name="Vattahil S."/>
            <person name="Villasana D."/>
            <person name="White C.S."/>
            <person name="Wright R."/>
            <person name="Park Y."/>
            <person name="Beeman R.W."/>
            <person name="Lord J."/>
            <person name="Oppert B."/>
            <person name="Lorenzen M."/>
            <person name="Brown S."/>
            <person name="Wang L."/>
            <person name="Savard J."/>
            <person name="Tautz D."/>
            <person name="Richards S."/>
            <person name="Weinstock G."/>
            <person name="Gibbs R.A."/>
            <person name="Liu Y."/>
            <person name="Worley K."/>
            <person name="Weinstock G."/>
            <person name="Elsik C.G."/>
            <person name="Reese J.T."/>
            <person name="Elhaik E."/>
            <person name="Landan G."/>
            <person name="Graur D."/>
            <person name="Arensburger P."/>
            <person name="Atkinson P."/>
            <person name="Beeman R.W."/>
            <person name="Beidler J."/>
            <person name="Brown S.J."/>
            <person name="Demuth J.P."/>
            <person name="Drury D.W."/>
            <person name="Du Y.Z."/>
            <person name="Fujiwara H."/>
            <person name="Lorenzen M."/>
            <person name="Maselli V."/>
            <person name="Osanai M."/>
            <person name="Park Y."/>
            <person name="Robertson H.M."/>
            <person name="Tu Z."/>
            <person name="Wang J.J."/>
            <person name="Wang S."/>
            <person name="Richards S."/>
            <person name="Song H."/>
            <person name="Zhang L."/>
            <person name="Sodergren E."/>
            <person name="Werner D."/>
            <person name="Stanke M."/>
            <person name="Morgenstern B."/>
            <person name="Solovyev V."/>
            <person name="Kosarev P."/>
            <person name="Brown G."/>
            <person name="Chen H.C."/>
            <person name="Ermolaeva O."/>
            <person name="Hlavina W."/>
            <person name="Kapustin Y."/>
            <person name="Kiryutin B."/>
            <person name="Kitts P."/>
            <person name="Maglott D."/>
            <person name="Pruitt K."/>
            <person name="Sapojnikov V."/>
            <person name="Souvorov A."/>
            <person name="Mackey A.J."/>
            <person name="Waterhouse R.M."/>
            <person name="Wyder S."/>
            <person name="Zdobnov E.M."/>
            <person name="Zdobnov E.M."/>
            <person name="Wyder S."/>
            <person name="Kriventseva E.V."/>
            <person name="Kadowaki T."/>
            <person name="Bork P."/>
            <person name="Aranda M."/>
            <person name="Bao R."/>
            <person name="Beermann A."/>
            <person name="Berns N."/>
            <person name="Bolognesi R."/>
            <person name="Bonneton F."/>
            <person name="Bopp D."/>
            <person name="Brown S.J."/>
            <person name="Bucher G."/>
            <person name="Butts T."/>
            <person name="Chaumot A."/>
            <person name="Denell R.E."/>
            <person name="Ferrier D.E."/>
            <person name="Friedrich M."/>
            <person name="Gordon C.M."/>
            <person name="Jindra M."/>
            <person name="Klingler M."/>
            <person name="Lan Q."/>
            <person name="Lattorff H.M."/>
            <person name="Laudet V."/>
            <person name="von Levetsow C."/>
            <person name="Liu Z."/>
            <person name="Lutz R."/>
            <person name="Lynch J.A."/>
            <person name="da Fonseca R.N."/>
            <person name="Posnien N."/>
            <person name="Reuter R."/>
            <person name="Roth S."/>
            <person name="Savard J."/>
            <person name="Schinko J.B."/>
            <person name="Schmitt C."/>
            <person name="Schoppmeier M."/>
            <person name="Schroder R."/>
            <person name="Shippy T.D."/>
            <person name="Simonnet F."/>
            <person name="Marques-Souza H."/>
            <person name="Tautz D."/>
            <person name="Tomoyasu Y."/>
            <person name="Trauner J."/>
            <person name="Van der Zee M."/>
            <person name="Vervoort M."/>
            <person name="Wittkopp N."/>
            <person name="Wimmer E.A."/>
            <person name="Yang X."/>
            <person name="Jones A.K."/>
            <person name="Sattelle D.B."/>
            <person name="Ebert P.R."/>
            <person name="Nelson D."/>
            <person name="Scott J.G."/>
            <person name="Beeman R.W."/>
            <person name="Muthukrishnan S."/>
            <person name="Kramer K.J."/>
            <person name="Arakane Y."/>
            <person name="Beeman R.W."/>
            <person name="Zhu Q."/>
            <person name="Hogenkamp D."/>
            <person name="Dixit R."/>
            <person name="Oppert B."/>
            <person name="Jiang H."/>
            <person name="Zou Z."/>
            <person name="Marshall J."/>
            <person name="Elpidina E."/>
            <person name="Vinokurov K."/>
            <person name="Oppert C."/>
            <person name="Zou Z."/>
            <person name="Evans J."/>
            <person name="Lu Z."/>
            <person name="Zhao P."/>
            <person name="Sumathipala N."/>
            <person name="Altincicek B."/>
            <person name="Vilcinskas A."/>
            <person name="Williams M."/>
            <person name="Hultmark D."/>
            <person name="Hetru C."/>
            <person name="Jiang H."/>
            <person name="Grimmelikhuijzen C.J."/>
            <person name="Hauser F."/>
            <person name="Cazzamali G."/>
            <person name="Williamson M."/>
            <person name="Park Y."/>
            <person name="Li B."/>
            <person name="Tanaka Y."/>
            <person name="Predel R."/>
            <person name="Neupert S."/>
            <person name="Schachtner J."/>
            <person name="Verleyen P."/>
            <person name="Raible F."/>
            <person name="Bork P."/>
            <person name="Friedrich M."/>
            <person name="Walden K.K."/>
            <person name="Robertson H.M."/>
            <person name="Angeli S."/>
            <person name="Foret S."/>
            <person name="Bucher G."/>
            <person name="Schuetz S."/>
            <person name="Maleszka R."/>
            <person name="Wimmer E.A."/>
            <person name="Beeman R.W."/>
            <person name="Lorenzen M."/>
            <person name="Tomoyasu Y."/>
            <person name="Miller S.C."/>
            <person name="Grossmann D."/>
            <person name="Bucher G."/>
        </authorList>
    </citation>
    <scope>NUCLEOTIDE SEQUENCE [LARGE SCALE GENOMIC DNA]</scope>
    <source>
        <strain evidence="16 17">Georgia GA2</strain>
    </source>
</reference>
<comment type="cofactor">
    <cofactor evidence="1 13">
        <name>heme</name>
        <dbReference type="ChEBI" id="CHEBI:30413"/>
    </cofactor>
</comment>
<evidence type="ECO:0000256" key="11">
    <source>
        <dbReference type="ARBA" id="ARBA00023033"/>
    </source>
</evidence>
<dbReference type="eggNOG" id="KOG0158">
    <property type="taxonomic scope" value="Eukaryota"/>
</dbReference>
<keyword evidence="8" id="KW-0492">Microsome</keyword>
<keyword evidence="15" id="KW-1133">Transmembrane helix</keyword>
<dbReference type="Gene3D" id="1.10.630.10">
    <property type="entry name" value="Cytochrome P450"/>
    <property type="match status" value="1"/>
</dbReference>
<keyword evidence="15" id="KW-0812">Transmembrane</keyword>
<protein>
    <submittedName>
        <fullName evidence="16">Cytochrome P450 6BR2</fullName>
    </submittedName>
</protein>
<dbReference type="OMA" id="VNTRKEQ"/>
<dbReference type="AlphaFoldDB" id="D7EJ98"/>
<gene>
    <name evidence="16" type="primary">AUGUSTUS-3.0.2_10244</name>
    <name evidence="16" type="ORF">TcasGA2_TC010244</name>
</gene>